<dbReference type="Proteomes" id="UP000789706">
    <property type="component" value="Unassembled WGS sequence"/>
</dbReference>
<keyword evidence="3" id="KW-1185">Reference proteome</keyword>
<evidence type="ECO:0000256" key="1">
    <source>
        <dbReference type="SAM" id="MobiDB-lite"/>
    </source>
</evidence>
<evidence type="ECO:0000313" key="2">
    <source>
        <dbReference type="EMBL" id="CAG8574471.1"/>
    </source>
</evidence>
<feature type="compositionally biased region" description="Acidic residues" evidence="1">
    <location>
        <begin position="67"/>
        <end position="76"/>
    </location>
</feature>
<feature type="compositionally biased region" description="Basic and acidic residues" evidence="1">
    <location>
        <begin position="87"/>
        <end position="96"/>
    </location>
</feature>
<dbReference type="AlphaFoldDB" id="A0A9N9G3E2"/>
<feature type="region of interest" description="Disordered" evidence="1">
    <location>
        <begin position="63"/>
        <end position="145"/>
    </location>
</feature>
<dbReference type="InterPro" id="IPR011989">
    <property type="entry name" value="ARM-like"/>
</dbReference>
<evidence type="ECO:0000313" key="3">
    <source>
        <dbReference type="Proteomes" id="UP000789706"/>
    </source>
</evidence>
<feature type="compositionally biased region" description="Polar residues" evidence="1">
    <location>
        <begin position="77"/>
        <end position="86"/>
    </location>
</feature>
<dbReference type="EMBL" id="CAJVPK010001165">
    <property type="protein sequence ID" value="CAG8574471.1"/>
    <property type="molecule type" value="Genomic_DNA"/>
</dbReference>
<accession>A0A9N9G3E2</accession>
<dbReference type="SUPFAM" id="SSF48371">
    <property type="entry name" value="ARM repeat"/>
    <property type="match status" value="1"/>
</dbReference>
<comment type="caution">
    <text evidence="2">The sequence shown here is derived from an EMBL/GenBank/DDBJ whole genome shotgun (WGS) entry which is preliminary data.</text>
</comment>
<dbReference type="Gene3D" id="1.25.10.10">
    <property type="entry name" value="Leucine-rich Repeat Variant"/>
    <property type="match status" value="1"/>
</dbReference>
<feature type="compositionally biased region" description="Acidic residues" evidence="1">
    <location>
        <begin position="97"/>
        <end position="131"/>
    </location>
</feature>
<dbReference type="InterPro" id="IPR016024">
    <property type="entry name" value="ARM-type_fold"/>
</dbReference>
<feature type="compositionally biased region" description="Low complexity" evidence="1">
    <location>
        <begin position="8"/>
        <end position="23"/>
    </location>
</feature>
<sequence length="687" mass="77962">MDRRSSRRNSNLSTSTSSTTRGTDPQRRITRALAQINQEASQIIDENIPQQLRYLFRNRTDMNDQTEPMDIDDEPTVSENPVSVSRDNIRENRENEADTETNIEGNDNDIEQDVAQDEEVDHETDSEEEEDIIPRNDSSMNEEPEEIVNQRVFLPPEIRETLRSVVQTNTNSDQLGRLANFFLMLDRTALTDWNLDLLISKLAQIVQKVSSDEGGLSLDMMFSGQSDIDPVILQSIFESSMPQSDFTVITMATRCLGNLVSTLGDSAEHMVSKSIKEKVVPLFCDILVKGPQSNDSEHLKDIIMALYQFSRHNRVDCTGIIVEKHVFPHIWISIFPFLTDNDRILPLKLLANCCQRAPLDSFSTLLEEAINVPDFQSLFADHELPDVIHWCCLSLSFLVSRFRGEISSLSNVNGLGDHNQVRLWNMFTILAYKSRPIISKFFQLGIGNAIYEALTRKPAGFLDAKDSVKVMIGKVQENLSEVEAISLQPHNLYKQIFLFILALFPALPRSTGIQHKNHGASVVSTTSTGEKNNNEKDMIVDSDEKLCESQLDERIELSQFKEPVKHFACLLVPTLIKAYRVTENWESRKLIVAIILVFVLYLDKELMCEILQQSSIEKFLRCVFTASSYVTKVNDHVLDLQTFALEIVAYCLESWGEFFGDIFDGSGVLDQAEKLNDEQLAKETEVQ</sequence>
<dbReference type="OrthoDB" id="2372637at2759"/>
<reference evidence="2" key="1">
    <citation type="submission" date="2021-06" db="EMBL/GenBank/DDBJ databases">
        <authorList>
            <person name="Kallberg Y."/>
            <person name="Tangrot J."/>
            <person name="Rosling A."/>
        </authorList>
    </citation>
    <scope>NUCLEOTIDE SEQUENCE</scope>
    <source>
        <strain evidence="2">AZ414A</strain>
    </source>
</reference>
<organism evidence="2 3">
    <name type="scientific">Diversispora eburnea</name>
    <dbReference type="NCBI Taxonomy" id="1213867"/>
    <lineage>
        <taxon>Eukaryota</taxon>
        <taxon>Fungi</taxon>
        <taxon>Fungi incertae sedis</taxon>
        <taxon>Mucoromycota</taxon>
        <taxon>Glomeromycotina</taxon>
        <taxon>Glomeromycetes</taxon>
        <taxon>Diversisporales</taxon>
        <taxon>Diversisporaceae</taxon>
        <taxon>Diversispora</taxon>
    </lineage>
</organism>
<protein>
    <submittedName>
        <fullName evidence="2">1790_t:CDS:1</fullName>
    </submittedName>
</protein>
<name>A0A9N9G3E2_9GLOM</name>
<gene>
    <name evidence="2" type="ORF">DEBURN_LOCUS8254</name>
</gene>
<feature type="region of interest" description="Disordered" evidence="1">
    <location>
        <begin position="1"/>
        <end position="27"/>
    </location>
</feature>
<proteinExistence type="predicted"/>